<comment type="subcellular location">
    <subcellularLocation>
        <location evidence="1">Nucleus</location>
    </subcellularLocation>
</comment>
<dbReference type="Pfam" id="PF00249">
    <property type="entry name" value="Myb_DNA-binding"/>
    <property type="match status" value="1"/>
</dbReference>
<feature type="domain" description="Myb-like" evidence="5">
    <location>
        <begin position="184"/>
        <end position="233"/>
    </location>
</feature>
<dbReference type="InterPro" id="IPR001005">
    <property type="entry name" value="SANT/Myb"/>
</dbReference>
<keyword evidence="2" id="KW-0238">DNA-binding</keyword>
<evidence type="ECO:0000313" key="8">
    <source>
        <dbReference type="Proteomes" id="UP000485058"/>
    </source>
</evidence>
<dbReference type="AlphaFoldDB" id="A0A699ZU37"/>
<sequence length="243" mass="27216">MGRQAGAEVKEKKRKARPPDIAADEVGEGGEGKASSVKKKKHGAKHTQEQAPEPDKPRVNEAAALEAARAASNVIRLLEQAPEEPPQATDKGRKSKKSSGESWSGKDRTDVKFGRFSKDEKSALMAGVLEYAVEHNLSTTDLSWVSQGARKGGRRGFVKDLVSRVLPHRRINCVAQLLRKMCWTPDVRKGRWTDEETERLFALVAQHGRKWVLIGRELDRHPETVKDRWRATAEGDREKRNGR</sequence>
<dbReference type="GO" id="GO:0000978">
    <property type="term" value="F:RNA polymerase II cis-regulatory region sequence-specific DNA binding"/>
    <property type="evidence" value="ECO:0007669"/>
    <property type="project" value="TreeGrafter"/>
</dbReference>
<dbReference type="SMART" id="SM00717">
    <property type="entry name" value="SANT"/>
    <property type="match status" value="1"/>
</dbReference>
<evidence type="ECO:0000259" key="5">
    <source>
        <dbReference type="PROSITE" id="PS50090"/>
    </source>
</evidence>
<feature type="region of interest" description="Disordered" evidence="4">
    <location>
        <begin position="1"/>
        <end position="109"/>
    </location>
</feature>
<name>A0A699ZU37_HAELA</name>
<dbReference type="Proteomes" id="UP000485058">
    <property type="component" value="Unassembled WGS sequence"/>
</dbReference>
<evidence type="ECO:0000256" key="4">
    <source>
        <dbReference type="SAM" id="MobiDB-lite"/>
    </source>
</evidence>
<evidence type="ECO:0000256" key="3">
    <source>
        <dbReference type="ARBA" id="ARBA00023242"/>
    </source>
</evidence>
<evidence type="ECO:0000256" key="1">
    <source>
        <dbReference type="ARBA" id="ARBA00004123"/>
    </source>
</evidence>
<dbReference type="PANTHER" id="PTHR46380:SF2">
    <property type="entry name" value="CYCLIN-D-BINDING MYB-LIKE TRANSCRIPTION FACTOR 1"/>
    <property type="match status" value="1"/>
</dbReference>
<gene>
    <name evidence="7" type="ORF">HaLaN_19632</name>
</gene>
<evidence type="ECO:0000256" key="2">
    <source>
        <dbReference type="ARBA" id="ARBA00023125"/>
    </source>
</evidence>
<feature type="domain" description="HTH myb-type" evidence="6">
    <location>
        <begin position="184"/>
        <end position="237"/>
    </location>
</feature>
<dbReference type="PANTHER" id="PTHR46380">
    <property type="entry name" value="CYCLIN-D-BINDING MYB-LIKE TRANSCRIPTION FACTOR 1"/>
    <property type="match status" value="1"/>
</dbReference>
<keyword evidence="3" id="KW-0539">Nucleus</keyword>
<dbReference type="PROSITE" id="PS50090">
    <property type="entry name" value="MYB_LIKE"/>
    <property type="match status" value="1"/>
</dbReference>
<dbReference type="InterPro" id="IPR009057">
    <property type="entry name" value="Homeodomain-like_sf"/>
</dbReference>
<dbReference type="GO" id="GO:0000981">
    <property type="term" value="F:DNA-binding transcription factor activity, RNA polymerase II-specific"/>
    <property type="evidence" value="ECO:0007669"/>
    <property type="project" value="TreeGrafter"/>
</dbReference>
<accession>A0A699ZU37</accession>
<organism evidence="7 8">
    <name type="scientific">Haematococcus lacustris</name>
    <name type="common">Green alga</name>
    <name type="synonym">Haematococcus pluvialis</name>
    <dbReference type="NCBI Taxonomy" id="44745"/>
    <lineage>
        <taxon>Eukaryota</taxon>
        <taxon>Viridiplantae</taxon>
        <taxon>Chlorophyta</taxon>
        <taxon>core chlorophytes</taxon>
        <taxon>Chlorophyceae</taxon>
        <taxon>CS clade</taxon>
        <taxon>Chlamydomonadales</taxon>
        <taxon>Haematococcaceae</taxon>
        <taxon>Haematococcus</taxon>
    </lineage>
</organism>
<dbReference type="Gene3D" id="1.10.10.60">
    <property type="entry name" value="Homeodomain-like"/>
    <property type="match status" value="1"/>
</dbReference>
<dbReference type="InterPro" id="IPR017930">
    <property type="entry name" value="Myb_dom"/>
</dbReference>
<dbReference type="SUPFAM" id="SSF46689">
    <property type="entry name" value="Homeodomain-like"/>
    <property type="match status" value="1"/>
</dbReference>
<evidence type="ECO:0000259" key="6">
    <source>
        <dbReference type="PROSITE" id="PS51294"/>
    </source>
</evidence>
<proteinExistence type="predicted"/>
<feature type="compositionally biased region" description="Low complexity" evidence="4">
    <location>
        <begin position="61"/>
        <end position="71"/>
    </location>
</feature>
<dbReference type="CDD" id="cd00167">
    <property type="entry name" value="SANT"/>
    <property type="match status" value="1"/>
</dbReference>
<comment type="caution">
    <text evidence="7">The sequence shown here is derived from an EMBL/GenBank/DDBJ whole genome shotgun (WGS) entry which is preliminary data.</text>
</comment>
<feature type="compositionally biased region" description="Basic residues" evidence="4">
    <location>
        <begin position="36"/>
        <end position="45"/>
    </location>
</feature>
<keyword evidence="8" id="KW-1185">Reference proteome</keyword>
<dbReference type="EMBL" id="BLLF01001990">
    <property type="protein sequence ID" value="GFH22206.1"/>
    <property type="molecule type" value="Genomic_DNA"/>
</dbReference>
<dbReference type="PROSITE" id="PS51294">
    <property type="entry name" value="HTH_MYB"/>
    <property type="match status" value="1"/>
</dbReference>
<dbReference type="GO" id="GO:0005634">
    <property type="term" value="C:nucleus"/>
    <property type="evidence" value="ECO:0007669"/>
    <property type="project" value="UniProtKB-SubCell"/>
</dbReference>
<protein>
    <submittedName>
        <fullName evidence="7">Uncharacterized protein</fullName>
    </submittedName>
</protein>
<evidence type="ECO:0000313" key="7">
    <source>
        <dbReference type="EMBL" id="GFH22206.1"/>
    </source>
</evidence>
<dbReference type="InterPro" id="IPR051651">
    <property type="entry name" value="DMTF1_DNA-bind_reg"/>
</dbReference>
<reference evidence="7 8" key="1">
    <citation type="submission" date="2020-02" db="EMBL/GenBank/DDBJ databases">
        <title>Draft genome sequence of Haematococcus lacustris strain NIES-144.</title>
        <authorList>
            <person name="Morimoto D."/>
            <person name="Nakagawa S."/>
            <person name="Yoshida T."/>
            <person name="Sawayama S."/>
        </authorList>
    </citation>
    <scope>NUCLEOTIDE SEQUENCE [LARGE SCALE GENOMIC DNA]</scope>
    <source>
        <strain evidence="7 8">NIES-144</strain>
    </source>
</reference>